<feature type="domain" description="DUF2249" evidence="2">
    <location>
        <begin position="6"/>
        <end position="69"/>
    </location>
</feature>
<dbReference type="InterPro" id="IPR038062">
    <property type="entry name" value="ScdA-like_N_sf"/>
</dbReference>
<dbReference type="AlphaFoldDB" id="A0A7C5QDK2"/>
<dbReference type="EMBL" id="DRNB01000022">
    <property type="protein sequence ID" value="HHJ63421.1"/>
    <property type="molecule type" value="Genomic_DNA"/>
</dbReference>
<sequence length="155" mass="18466">MKVRRIDVRDLEPPQPMVRIAREIEKLGEDEVLEVLGLKPFKHLLPRLRELGFSYELTEVPEGYLLRIWRSGRETPRKAEELRIDENTNVGKLIERYPEALEILIRFGFTPLRSRVLRKLLPHTVTLGQAKRIRRMSDEKFRELLEELRKLQEKS</sequence>
<organism evidence="3">
    <name type="scientific">Aquifex aeolicus</name>
    <dbReference type="NCBI Taxonomy" id="63363"/>
    <lineage>
        <taxon>Bacteria</taxon>
        <taxon>Pseudomonadati</taxon>
        <taxon>Aquificota</taxon>
        <taxon>Aquificia</taxon>
        <taxon>Aquificales</taxon>
        <taxon>Aquificaceae</taxon>
        <taxon>Aquifex</taxon>
    </lineage>
</organism>
<gene>
    <name evidence="3" type="ORF">ENJ61_00780</name>
</gene>
<proteinExistence type="predicted"/>
<dbReference type="Proteomes" id="UP000885792">
    <property type="component" value="Unassembled WGS sequence"/>
</dbReference>
<dbReference type="InterPro" id="IPR036868">
    <property type="entry name" value="TusA-like_sf"/>
</dbReference>
<dbReference type="Gene3D" id="1.10.3910.10">
    <property type="entry name" value="SP0561-like"/>
    <property type="match status" value="1"/>
</dbReference>
<protein>
    <submittedName>
        <fullName evidence="3">DUF1858 domain-containing protein</fullName>
    </submittedName>
</protein>
<feature type="domain" description="DUF1858" evidence="1">
    <location>
        <begin position="84"/>
        <end position="141"/>
    </location>
</feature>
<reference evidence="3" key="1">
    <citation type="journal article" date="2020" name="mSystems">
        <title>Genome- and Community-Level Interaction Insights into Carbon Utilization and Element Cycling Functions of Hydrothermarchaeota in Hydrothermal Sediment.</title>
        <authorList>
            <person name="Zhou Z."/>
            <person name="Liu Y."/>
            <person name="Xu W."/>
            <person name="Pan J."/>
            <person name="Luo Z.H."/>
            <person name="Li M."/>
        </authorList>
    </citation>
    <scope>NUCLEOTIDE SEQUENCE [LARGE SCALE GENOMIC DNA]</scope>
    <source>
        <strain evidence="3">HyVt-501</strain>
    </source>
</reference>
<dbReference type="SUPFAM" id="SSF64307">
    <property type="entry name" value="SirA-like"/>
    <property type="match status" value="1"/>
</dbReference>
<dbReference type="InterPro" id="IPR015077">
    <property type="entry name" value="DUF1858"/>
</dbReference>
<dbReference type="Pfam" id="PF08984">
    <property type="entry name" value="DUF1858"/>
    <property type="match status" value="1"/>
</dbReference>
<dbReference type="Pfam" id="PF10006">
    <property type="entry name" value="DUF2249"/>
    <property type="match status" value="1"/>
</dbReference>
<evidence type="ECO:0000259" key="2">
    <source>
        <dbReference type="Pfam" id="PF10006"/>
    </source>
</evidence>
<evidence type="ECO:0000259" key="1">
    <source>
        <dbReference type="Pfam" id="PF08984"/>
    </source>
</evidence>
<evidence type="ECO:0000313" key="3">
    <source>
        <dbReference type="EMBL" id="HHJ63421.1"/>
    </source>
</evidence>
<dbReference type="SUPFAM" id="SSF140683">
    <property type="entry name" value="SP0561-like"/>
    <property type="match status" value="1"/>
</dbReference>
<accession>A0A7C5QDK2</accession>
<name>A0A7C5QDK2_AQUAO</name>
<comment type="caution">
    <text evidence="3">The sequence shown here is derived from an EMBL/GenBank/DDBJ whole genome shotgun (WGS) entry which is preliminary data.</text>
</comment>
<dbReference type="InterPro" id="IPR018720">
    <property type="entry name" value="DUF2249"/>
</dbReference>